<sequence>MYFHRQRFVSECPILDDCEVEGLQTRVSQKALKQDPCSTGFFSIPNKLILIMYFLV</sequence>
<dbReference type="Proteomes" id="UP000095283">
    <property type="component" value="Unplaced"/>
</dbReference>
<reference evidence="2" key="1">
    <citation type="submission" date="2016-11" db="UniProtKB">
        <authorList>
            <consortium name="WormBaseParasite"/>
        </authorList>
    </citation>
    <scope>IDENTIFICATION</scope>
</reference>
<accession>A0A1I7X6G9</accession>
<evidence type="ECO:0000313" key="2">
    <source>
        <dbReference type="WBParaSite" id="Hba_12996"/>
    </source>
</evidence>
<dbReference type="AlphaFoldDB" id="A0A1I7X6G9"/>
<protein>
    <submittedName>
        <fullName evidence="2">Uncharacterized protein</fullName>
    </submittedName>
</protein>
<keyword evidence="1" id="KW-1185">Reference proteome</keyword>
<organism evidence="1 2">
    <name type="scientific">Heterorhabditis bacteriophora</name>
    <name type="common">Entomopathogenic nematode worm</name>
    <dbReference type="NCBI Taxonomy" id="37862"/>
    <lineage>
        <taxon>Eukaryota</taxon>
        <taxon>Metazoa</taxon>
        <taxon>Ecdysozoa</taxon>
        <taxon>Nematoda</taxon>
        <taxon>Chromadorea</taxon>
        <taxon>Rhabditida</taxon>
        <taxon>Rhabditina</taxon>
        <taxon>Rhabditomorpha</taxon>
        <taxon>Strongyloidea</taxon>
        <taxon>Heterorhabditidae</taxon>
        <taxon>Heterorhabditis</taxon>
    </lineage>
</organism>
<name>A0A1I7X6G9_HETBA</name>
<evidence type="ECO:0000313" key="1">
    <source>
        <dbReference type="Proteomes" id="UP000095283"/>
    </source>
</evidence>
<proteinExistence type="predicted"/>
<dbReference type="WBParaSite" id="Hba_12996">
    <property type="protein sequence ID" value="Hba_12996"/>
    <property type="gene ID" value="Hba_12996"/>
</dbReference>